<accession>A0ABM5EFS2</accession>
<keyword evidence="2" id="KW-1185">Reference proteome</keyword>
<protein>
    <recommendedName>
        <fullName evidence="4">Protein SFI1 homolog</fullName>
    </recommendedName>
</protein>
<dbReference type="Pfam" id="PF15736">
    <property type="entry name" value="DUF4684"/>
    <property type="match status" value="2"/>
</dbReference>
<feature type="region of interest" description="Disordered" evidence="1">
    <location>
        <begin position="31"/>
        <end position="53"/>
    </location>
</feature>
<reference evidence="3" key="1">
    <citation type="submission" date="2025-08" db="UniProtKB">
        <authorList>
            <consortium name="RefSeq"/>
        </authorList>
    </citation>
    <scope>IDENTIFICATION</scope>
</reference>
<evidence type="ECO:0008006" key="4">
    <source>
        <dbReference type="Google" id="ProtNLM"/>
    </source>
</evidence>
<dbReference type="PANTHER" id="PTHR38493:SF1">
    <property type="entry name" value="SFI1 SPINDLE BODY DOMAIN-CONTAINING PROTEIN"/>
    <property type="match status" value="1"/>
</dbReference>
<dbReference type="InterPro" id="IPR031473">
    <property type="entry name" value="DUF4684"/>
</dbReference>
<organism evidence="2 3">
    <name type="scientific">Vicugna pacos</name>
    <name type="common">Alpaca</name>
    <name type="synonym">Lama pacos</name>
    <dbReference type="NCBI Taxonomy" id="30538"/>
    <lineage>
        <taxon>Eukaryota</taxon>
        <taxon>Metazoa</taxon>
        <taxon>Chordata</taxon>
        <taxon>Craniata</taxon>
        <taxon>Vertebrata</taxon>
        <taxon>Euteleostomi</taxon>
        <taxon>Mammalia</taxon>
        <taxon>Eutheria</taxon>
        <taxon>Laurasiatheria</taxon>
        <taxon>Artiodactyla</taxon>
        <taxon>Tylopoda</taxon>
        <taxon>Camelidae</taxon>
        <taxon>Vicugna</taxon>
    </lineage>
</organism>
<dbReference type="RefSeq" id="XP_072831986.1">
    <property type="nucleotide sequence ID" value="XM_072975885.1"/>
</dbReference>
<evidence type="ECO:0000256" key="1">
    <source>
        <dbReference type="SAM" id="MobiDB-lite"/>
    </source>
</evidence>
<feature type="region of interest" description="Disordered" evidence="1">
    <location>
        <begin position="158"/>
        <end position="213"/>
    </location>
</feature>
<dbReference type="PANTHER" id="PTHR38493">
    <property type="entry name" value="CHROMOSOME 1 OPEN READING FRAME 167"/>
    <property type="match status" value="1"/>
</dbReference>
<feature type="compositionally biased region" description="Basic and acidic residues" evidence="1">
    <location>
        <begin position="184"/>
        <end position="196"/>
    </location>
</feature>
<sequence>LLTQLLFPGNREPPLCPDSQLQLQWPRCTHGVQGRRPEGPGGDCSSETRDFKGEGEAEQRRLGRKYLQRWHREALLRWLQGSQQAQCLAVTWQRWVDAQGAEQLARTLLRQWHLRWAWRMWRRRVLQLQVARRLRQREAGWVLSQAFEKWHQRLAARGQWRGATSSPRPLNKAGISGGQGAGGERPEPLHGVDLGRSRGPSCSCDCSRGQKSN</sequence>
<gene>
    <name evidence="3" type="primary">LOC140701012</name>
</gene>
<proteinExistence type="predicted"/>
<dbReference type="Proteomes" id="UP001652581">
    <property type="component" value="Chromosome 13"/>
</dbReference>
<feature type="non-terminal residue" evidence="3">
    <location>
        <position position="1"/>
    </location>
</feature>
<evidence type="ECO:0000313" key="3">
    <source>
        <dbReference type="RefSeq" id="XP_072831986.1"/>
    </source>
</evidence>
<evidence type="ECO:0000313" key="2">
    <source>
        <dbReference type="Proteomes" id="UP001652581"/>
    </source>
</evidence>
<name>A0ABM5EFS2_VICPA</name>
<dbReference type="GeneID" id="140701012"/>